<evidence type="ECO:0000313" key="1">
    <source>
        <dbReference type="EMBL" id="RJG25631.1"/>
    </source>
</evidence>
<evidence type="ECO:0000313" key="2">
    <source>
        <dbReference type="Proteomes" id="UP000266177"/>
    </source>
</evidence>
<gene>
    <name evidence="1" type="ORF">DQX05_06010</name>
</gene>
<dbReference type="EMBL" id="QYZD01000003">
    <property type="protein sequence ID" value="RJG25631.1"/>
    <property type="molecule type" value="Genomic_DNA"/>
</dbReference>
<reference evidence="1 2" key="1">
    <citation type="submission" date="2018-09" db="EMBL/GenBank/DDBJ databases">
        <title>Paenibacillus SK2017-BO5.</title>
        <authorList>
            <person name="Piskunova J.V."/>
            <person name="Dubiley S.A."/>
            <person name="Severinov K.V."/>
        </authorList>
    </citation>
    <scope>NUCLEOTIDE SEQUENCE [LARGE SCALE GENOMIC DNA]</scope>
    <source>
        <strain evidence="1 2">BO5</strain>
    </source>
</reference>
<name>A0A3A3H714_PANTH</name>
<dbReference type="Proteomes" id="UP000266177">
    <property type="component" value="Unassembled WGS sequence"/>
</dbReference>
<sequence>MNVKIHNVQDVVLCNERNEHLWYQFKGLYMLNKEHIVMLQREESLYGFVIVDSAPYSYLQPLSYERSRMLQHEYPAVFAALQPSVMNQAVLLRLIAFTYNEVKSKCNYSICISFASDDHPLDAYAFFLQTGADYVHFLTEQQDRDS</sequence>
<protein>
    <submittedName>
        <fullName evidence="1">Arylsulfatase regulator</fullName>
    </submittedName>
</protein>
<dbReference type="RefSeq" id="WP_119791768.1">
    <property type="nucleotide sequence ID" value="NZ_QYZD01000003.1"/>
</dbReference>
<proteinExistence type="predicted"/>
<accession>A0A3A3H714</accession>
<dbReference type="OrthoDB" id="2611889at2"/>
<comment type="caution">
    <text evidence="1">The sequence shown here is derived from an EMBL/GenBank/DDBJ whole genome shotgun (WGS) entry which is preliminary data.</text>
</comment>
<dbReference type="AlphaFoldDB" id="A0A3A3H714"/>
<organism evidence="1 2">
    <name type="scientific">Paenibacillus thiaminolyticus</name>
    <name type="common">Bacillus thiaminolyticus</name>
    <dbReference type="NCBI Taxonomy" id="49283"/>
    <lineage>
        <taxon>Bacteria</taxon>
        <taxon>Bacillati</taxon>
        <taxon>Bacillota</taxon>
        <taxon>Bacilli</taxon>
        <taxon>Bacillales</taxon>
        <taxon>Paenibacillaceae</taxon>
        <taxon>Paenibacillus</taxon>
    </lineage>
</organism>